<comment type="caution">
    <text evidence="1">The sequence shown here is derived from an EMBL/GenBank/DDBJ whole genome shotgun (WGS) entry which is preliminary data.</text>
</comment>
<proteinExistence type="predicted"/>
<dbReference type="RefSeq" id="XP_040774991.1">
    <property type="nucleotide sequence ID" value="XM_040918403.1"/>
</dbReference>
<sequence length="283" mass="31821">MAPSFFNLPAVLDANHANGSHVERVLGPRQNHVLHTHWRTLDDQSMSSSALMDAFANDIPLVRQRGFLTPEECEKMLDIVKTHKIVGLHNDYFSGIKEAESLQVRWKEEAGIDIMQRVADSLGKTTGMPVRRAKEGEREYFAGVLRALDTGIQIHSDFAPYEGAGWEIGRVAAQLSWNILLNKVPGGDTFIYDREWQAPEDDMAWRKEFPKYAYDPKVVEGRAIKVMSAVAGDLTFFNPRNFHEVRPCDVSKEAPTPMRFTVSSFVGYLPASGCEPPTLVLWS</sequence>
<dbReference type="OrthoDB" id="5282017at2759"/>
<organism evidence="1 2">
    <name type="scientific">Cryphonectria parasitica (strain ATCC 38755 / EP155)</name>
    <dbReference type="NCBI Taxonomy" id="660469"/>
    <lineage>
        <taxon>Eukaryota</taxon>
        <taxon>Fungi</taxon>
        <taxon>Dikarya</taxon>
        <taxon>Ascomycota</taxon>
        <taxon>Pezizomycotina</taxon>
        <taxon>Sordariomycetes</taxon>
        <taxon>Sordariomycetidae</taxon>
        <taxon>Diaporthales</taxon>
        <taxon>Cryphonectriaceae</taxon>
        <taxon>Cryphonectria-Endothia species complex</taxon>
        <taxon>Cryphonectria</taxon>
    </lineage>
</organism>
<keyword evidence="2" id="KW-1185">Reference proteome</keyword>
<dbReference type="AlphaFoldDB" id="A0A9P5CNL2"/>
<protein>
    <submittedName>
        <fullName evidence="1">Uncharacterized protein</fullName>
    </submittedName>
</protein>
<reference evidence="1" key="1">
    <citation type="journal article" date="2020" name="Phytopathology">
        <title>Genome sequence of the chestnut blight fungus Cryphonectria parasitica EP155: A fundamental resource for an archetypical invasive plant pathogen.</title>
        <authorList>
            <person name="Crouch J.A."/>
            <person name="Dawe A."/>
            <person name="Aerts A."/>
            <person name="Barry K."/>
            <person name="Churchill A.C.L."/>
            <person name="Grimwood J."/>
            <person name="Hillman B."/>
            <person name="Milgroom M.G."/>
            <person name="Pangilinan J."/>
            <person name="Smith M."/>
            <person name="Salamov A."/>
            <person name="Schmutz J."/>
            <person name="Yadav J."/>
            <person name="Grigoriev I.V."/>
            <person name="Nuss D."/>
        </authorList>
    </citation>
    <scope>NUCLEOTIDE SEQUENCE</scope>
    <source>
        <strain evidence="1">EP155</strain>
    </source>
</reference>
<dbReference type="EMBL" id="MU032349">
    <property type="protein sequence ID" value="KAF3764030.1"/>
    <property type="molecule type" value="Genomic_DNA"/>
</dbReference>
<evidence type="ECO:0000313" key="2">
    <source>
        <dbReference type="Proteomes" id="UP000803844"/>
    </source>
</evidence>
<dbReference type="Proteomes" id="UP000803844">
    <property type="component" value="Unassembled WGS sequence"/>
</dbReference>
<dbReference type="GeneID" id="63835532"/>
<gene>
    <name evidence="1" type="ORF">M406DRAFT_280107</name>
</gene>
<accession>A0A9P5CNL2</accession>
<evidence type="ECO:0000313" key="1">
    <source>
        <dbReference type="EMBL" id="KAF3764030.1"/>
    </source>
</evidence>
<name>A0A9P5CNL2_CRYP1</name>